<proteinExistence type="predicted"/>
<feature type="transmembrane region" description="Helical" evidence="1">
    <location>
        <begin position="25"/>
        <end position="53"/>
    </location>
</feature>
<dbReference type="AlphaFoldDB" id="A0A6B0UQP8"/>
<protein>
    <submittedName>
        <fullName evidence="2">Putative 5'-nucleotidase/apyrase</fullName>
    </submittedName>
</protein>
<evidence type="ECO:0000313" key="2">
    <source>
        <dbReference type="EMBL" id="MXU91688.1"/>
    </source>
</evidence>
<keyword evidence="1" id="KW-0472">Membrane</keyword>
<evidence type="ECO:0000256" key="1">
    <source>
        <dbReference type="SAM" id="Phobius"/>
    </source>
</evidence>
<sequence>MLCLLLITSTKNVLRFHYSPVVFFFSGYGLVSVMFPWIVIRPSIGVLIGDIFWMYSTRTSKSTGPDSPYRSALANPSPPLATKSVVTIVYISPGTTSLYTGTWHFLHSIFSDSDKLYTTRMPET</sequence>
<keyword evidence="1" id="KW-0812">Transmembrane</keyword>
<keyword evidence="1" id="KW-1133">Transmembrane helix</keyword>
<reference evidence="2" key="1">
    <citation type="submission" date="2019-12" db="EMBL/GenBank/DDBJ databases">
        <title>An insight into the sialome of adult female Ixodes ricinus ticks feeding for 6 days.</title>
        <authorList>
            <person name="Perner J."/>
            <person name="Ribeiro J.M.C."/>
        </authorList>
    </citation>
    <scope>NUCLEOTIDE SEQUENCE</scope>
    <source>
        <strain evidence="2">Semi-engorged</strain>
        <tissue evidence="2">Salivary glands</tissue>
    </source>
</reference>
<accession>A0A6B0UQP8</accession>
<organism evidence="2">
    <name type="scientific">Ixodes ricinus</name>
    <name type="common">Common tick</name>
    <name type="synonym">Acarus ricinus</name>
    <dbReference type="NCBI Taxonomy" id="34613"/>
    <lineage>
        <taxon>Eukaryota</taxon>
        <taxon>Metazoa</taxon>
        <taxon>Ecdysozoa</taxon>
        <taxon>Arthropoda</taxon>
        <taxon>Chelicerata</taxon>
        <taxon>Arachnida</taxon>
        <taxon>Acari</taxon>
        <taxon>Parasitiformes</taxon>
        <taxon>Ixodida</taxon>
        <taxon>Ixodoidea</taxon>
        <taxon>Ixodidae</taxon>
        <taxon>Ixodinae</taxon>
        <taxon>Ixodes</taxon>
    </lineage>
</organism>
<dbReference type="EMBL" id="GIFC01009605">
    <property type="protein sequence ID" value="MXU91688.1"/>
    <property type="molecule type" value="Transcribed_RNA"/>
</dbReference>
<name>A0A6B0UQP8_IXORI</name>